<keyword evidence="2" id="KW-1185">Reference proteome</keyword>
<reference evidence="1" key="1">
    <citation type="submission" date="2024-12" db="EMBL/GenBank/DDBJ databases">
        <authorList>
            <person name="Wu N."/>
        </authorList>
    </citation>
    <scope>NUCLEOTIDE SEQUENCE</scope>
    <source>
        <strain evidence="1">P15</strain>
    </source>
</reference>
<evidence type="ECO:0000313" key="1">
    <source>
        <dbReference type="EMBL" id="MFM9330542.1"/>
    </source>
</evidence>
<accession>A0ACC7P5C9</accession>
<dbReference type="EMBL" id="JBJURJ010000013">
    <property type="protein sequence ID" value="MFM9330542.1"/>
    <property type="molecule type" value="Genomic_DNA"/>
</dbReference>
<dbReference type="Proteomes" id="UP001631969">
    <property type="component" value="Unassembled WGS sequence"/>
</dbReference>
<sequence length="124" mass="14259">MGQYTKEEMEEALRSITSTINKCEKAQQKLTAGTFQHTRLVRELKAYYISIALIKRESMRLVGEESFEGEMTKEELEEAVETIASMIRRCQDVLPKLKAGSSQETLTVRRIKAFHIATDFIKKL</sequence>
<proteinExistence type="predicted"/>
<evidence type="ECO:0000313" key="2">
    <source>
        <dbReference type="Proteomes" id="UP001631969"/>
    </source>
</evidence>
<organism evidence="1 2">
    <name type="scientific">Paenibacillus mesotrionivorans</name>
    <dbReference type="NCBI Taxonomy" id="3160968"/>
    <lineage>
        <taxon>Bacteria</taxon>
        <taxon>Bacillati</taxon>
        <taxon>Bacillota</taxon>
        <taxon>Bacilli</taxon>
        <taxon>Bacillales</taxon>
        <taxon>Paenibacillaceae</taxon>
        <taxon>Paenibacillus</taxon>
    </lineage>
</organism>
<comment type="caution">
    <text evidence="1">The sequence shown here is derived from an EMBL/GenBank/DDBJ whole genome shotgun (WGS) entry which is preliminary data.</text>
</comment>
<gene>
    <name evidence="1" type="ORF">ACI1P1_19770</name>
</gene>
<protein>
    <submittedName>
        <fullName evidence="1">Uncharacterized protein</fullName>
    </submittedName>
</protein>
<name>A0ACC7P5C9_9BACL</name>